<feature type="compositionally biased region" description="Basic residues" evidence="4">
    <location>
        <begin position="22"/>
        <end position="35"/>
    </location>
</feature>
<keyword evidence="8" id="KW-1185">Reference proteome</keyword>
<evidence type="ECO:0000259" key="6">
    <source>
        <dbReference type="PROSITE" id="PS50222"/>
    </source>
</evidence>
<dbReference type="PROSITE" id="PS00018">
    <property type="entry name" value="EF_HAND_1"/>
    <property type="match status" value="1"/>
</dbReference>
<dbReference type="Gene3D" id="1.10.238.10">
    <property type="entry name" value="EF-hand"/>
    <property type="match status" value="1"/>
</dbReference>
<name>A0AAD9JWS3_RIDPI</name>
<dbReference type="InterPro" id="IPR011992">
    <property type="entry name" value="EF-hand-dom_pair"/>
</dbReference>
<reference evidence="7" key="1">
    <citation type="journal article" date="2023" name="Mol. Biol. Evol.">
        <title>Third-Generation Sequencing Reveals the Adaptive Role of the Epigenome in Three Deep-Sea Polychaetes.</title>
        <authorList>
            <person name="Perez M."/>
            <person name="Aroh O."/>
            <person name="Sun Y."/>
            <person name="Lan Y."/>
            <person name="Juniper S.K."/>
            <person name="Young C.R."/>
            <person name="Angers B."/>
            <person name="Qian P.Y."/>
        </authorList>
    </citation>
    <scope>NUCLEOTIDE SEQUENCE</scope>
    <source>
        <strain evidence="7">R07B-5</strain>
    </source>
</reference>
<dbReference type="InterPro" id="IPR002048">
    <property type="entry name" value="EF_hand_dom"/>
</dbReference>
<feature type="signal peptide" evidence="5">
    <location>
        <begin position="1"/>
        <end position="19"/>
    </location>
</feature>
<dbReference type="PANTHER" id="PTHR23104:SF1">
    <property type="entry name" value="EF-HAND DOMAIN-CONTAINING PROTEIN"/>
    <property type="match status" value="1"/>
</dbReference>
<evidence type="ECO:0000256" key="3">
    <source>
        <dbReference type="ARBA" id="ARBA00022837"/>
    </source>
</evidence>
<accession>A0AAD9JWS3</accession>
<evidence type="ECO:0000256" key="1">
    <source>
        <dbReference type="ARBA" id="ARBA00022729"/>
    </source>
</evidence>
<dbReference type="PANTHER" id="PTHR23104">
    <property type="entry name" value="MULTIPLE COAGULATION FACTOR DEFICIENCY PROTEIN 2 NEURAL STEM CELL DERIVED NEURONAL SURVIVAL PROTEIN"/>
    <property type="match status" value="1"/>
</dbReference>
<dbReference type="EMBL" id="JAODUO010001658">
    <property type="protein sequence ID" value="KAK2160281.1"/>
    <property type="molecule type" value="Genomic_DNA"/>
</dbReference>
<feature type="region of interest" description="Disordered" evidence="4">
    <location>
        <begin position="168"/>
        <end position="200"/>
    </location>
</feature>
<organism evidence="7 8">
    <name type="scientific">Ridgeia piscesae</name>
    <name type="common">Tubeworm</name>
    <dbReference type="NCBI Taxonomy" id="27915"/>
    <lineage>
        <taxon>Eukaryota</taxon>
        <taxon>Metazoa</taxon>
        <taxon>Spiralia</taxon>
        <taxon>Lophotrochozoa</taxon>
        <taxon>Annelida</taxon>
        <taxon>Polychaeta</taxon>
        <taxon>Sedentaria</taxon>
        <taxon>Canalipalpata</taxon>
        <taxon>Sabellida</taxon>
        <taxon>Siboglinidae</taxon>
        <taxon>Ridgeia</taxon>
    </lineage>
</organism>
<evidence type="ECO:0000313" key="7">
    <source>
        <dbReference type="EMBL" id="KAK2160281.1"/>
    </source>
</evidence>
<evidence type="ECO:0000313" key="8">
    <source>
        <dbReference type="Proteomes" id="UP001209878"/>
    </source>
</evidence>
<dbReference type="Proteomes" id="UP001209878">
    <property type="component" value="Unassembled WGS sequence"/>
</dbReference>
<feature type="region of interest" description="Disordered" evidence="4">
    <location>
        <begin position="22"/>
        <end position="43"/>
    </location>
</feature>
<keyword evidence="2" id="KW-0677">Repeat</keyword>
<dbReference type="InterPro" id="IPR018247">
    <property type="entry name" value="EF_Hand_1_Ca_BS"/>
</dbReference>
<comment type="caution">
    <text evidence="7">The sequence shown here is derived from an EMBL/GenBank/DDBJ whole genome shotgun (WGS) entry which is preliminary data.</text>
</comment>
<sequence length="200" mass="22752">MELAVTTVVFLLVLQLVSGHGHGHGGHKHASRRPRPPPNKAGIHDKRVVQDAEHIKEHYEGKLAFNESAMSPEELEFHYFKLHDFDNNTMLDGLEIFKALTHLMPYDDLDLGSGNVDPKGKTTDQVKEEKKKLKMKYYADIVDSVMKEDDVDDDGYLTYAEYVLARRRAEKKGEKDSDESDSDETDSGETDGHETKSRRH</sequence>
<proteinExistence type="predicted"/>
<dbReference type="InterPro" id="IPR052110">
    <property type="entry name" value="MCFD2-like"/>
</dbReference>
<feature type="domain" description="EF-hand" evidence="6">
    <location>
        <begin position="137"/>
        <end position="172"/>
    </location>
</feature>
<feature type="chain" id="PRO_5042206233" description="EF-hand domain-containing protein" evidence="5">
    <location>
        <begin position="20"/>
        <end position="200"/>
    </location>
</feature>
<protein>
    <recommendedName>
        <fullName evidence="6">EF-hand domain-containing protein</fullName>
    </recommendedName>
</protein>
<dbReference type="AlphaFoldDB" id="A0AAD9JWS3"/>
<gene>
    <name evidence="7" type="ORF">NP493_1658g00002</name>
</gene>
<evidence type="ECO:0000256" key="2">
    <source>
        <dbReference type="ARBA" id="ARBA00022737"/>
    </source>
</evidence>
<feature type="compositionally biased region" description="Acidic residues" evidence="4">
    <location>
        <begin position="176"/>
        <end position="189"/>
    </location>
</feature>
<dbReference type="GO" id="GO:0005509">
    <property type="term" value="F:calcium ion binding"/>
    <property type="evidence" value="ECO:0007669"/>
    <property type="project" value="InterPro"/>
</dbReference>
<dbReference type="SUPFAM" id="SSF47473">
    <property type="entry name" value="EF-hand"/>
    <property type="match status" value="1"/>
</dbReference>
<feature type="compositionally biased region" description="Basic and acidic residues" evidence="4">
    <location>
        <begin position="190"/>
        <end position="200"/>
    </location>
</feature>
<evidence type="ECO:0000256" key="5">
    <source>
        <dbReference type="SAM" id="SignalP"/>
    </source>
</evidence>
<evidence type="ECO:0000256" key="4">
    <source>
        <dbReference type="SAM" id="MobiDB-lite"/>
    </source>
</evidence>
<keyword evidence="3" id="KW-0106">Calcium</keyword>
<keyword evidence="1 5" id="KW-0732">Signal</keyword>
<dbReference type="PROSITE" id="PS50222">
    <property type="entry name" value="EF_HAND_2"/>
    <property type="match status" value="1"/>
</dbReference>